<proteinExistence type="predicted"/>
<dbReference type="InterPro" id="IPR011608">
    <property type="entry name" value="PRD"/>
</dbReference>
<keyword evidence="3" id="KW-1185">Reference proteome</keyword>
<dbReference type="Proteomes" id="UP001141183">
    <property type="component" value="Unassembled WGS sequence"/>
</dbReference>
<evidence type="ECO:0000259" key="1">
    <source>
        <dbReference type="PROSITE" id="PS51372"/>
    </source>
</evidence>
<organism evidence="2 3">
    <name type="scientific">Clostridium tertium</name>
    <dbReference type="NCBI Taxonomy" id="1559"/>
    <lineage>
        <taxon>Bacteria</taxon>
        <taxon>Bacillati</taxon>
        <taxon>Bacillota</taxon>
        <taxon>Clostridia</taxon>
        <taxon>Eubacteriales</taxon>
        <taxon>Clostridiaceae</taxon>
        <taxon>Clostridium</taxon>
    </lineage>
</organism>
<accession>A0A9X4B1Z0</accession>
<dbReference type="InterPro" id="IPR036634">
    <property type="entry name" value="PRD_sf"/>
</dbReference>
<dbReference type="GO" id="GO:0006355">
    <property type="term" value="P:regulation of DNA-templated transcription"/>
    <property type="evidence" value="ECO:0007669"/>
    <property type="project" value="InterPro"/>
</dbReference>
<dbReference type="PROSITE" id="PS51372">
    <property type="entry name" value="PRD_2"/>
    <property type="match status" value="1"/>
</dbReference>
<dbReference type="RefSeq" id="WP_008680549.1">
    <property type="nucleotide sequence ID" value="NZ_CABKOG010000003.1"/>
</dbReference>
<sequence>MELTLRLDILRDAGQLSKENYNKIIQVINYFEEKRGVKLLEDNASMFITHLCSALGRIEENNLVNKLDDVVAQSLKENENYDEALKVAKDLEAVLGEIPDSELDFIVMHVCTLI</sequence>
<dbReference type="EMBL" id="JAMRYU010000007">
    <property type="protein sequence ID" value="MDC4240081.1"/>
    <property type="molecule type" value="Genomic_DNA"/>
</dbReference>
<evidence type="ECO:0000313" key="2">
    <source>
        <dbReference type="EMBL" id="MDC4240081.1"/>
    </source>
</evidence>
<dbReference type="Pfam" id="PF00874">
    <property type="entry name" value="PRD"/>
    <property type="match status" value="1"/>
</dbReference>
<evidence type="ECO:0000313" key="3">
    <source>
        <dbReference type="Proteomes" id="UP001141183"/>
    </source>
</evidence>
<name>A0A9X4B1Z0_9CLOT</name>
<dbReference type="SUPFAM" id="SSF63520">
    <property type="entry name" value="PTS-regulatory domain, PRD"/>
    <property type="match status" value="1"/>
</dbReference>
<feature type="domain" description="PRD" evidence="1">
    <location>
        <begin position="15"/>
        <end position="114"/>
    </location>
</feature>
<dbReference type="Gene3D" id="1.10.1790.10">
    <property type="entry name" value="PRD domain"/>
    <property type="match status" value="1"/>
</dbReference>
<gene>
    <name evidence="2" type="ORF">NE398_07880</name>
</gene>
<dbReference type="AlphaFoldDB" id="A0A9X4B1Z0"/>
<protein>
    <submittedName>
        <fullName evidence="2">PRD domain-containing protein</fullName>
    </submittedName>
</protein>
<comment type="caution">
    <text evidence="2">The sequence shown here is derived from an EMBL/GenBank/DDBJ whole genome shotgun (WGS) entry which is preliminary data.</text>
</comment>
<reference evidence="2" key="1">
    <citation type="submission" date="2022-05" db="EMBL/GenBank/DDBJ databases">
        <title>Draft genome sequence of Clostridium tertium strain CP3 isolated from Peru.</title>
        <authorList>
            <person name="Hurtado R."/>
            <person name="Lima L."/>
            <person name="Sousa T."/>
            <person name="Jaiswal A.K."/>
            <person name="Tiwari S."/>
            <person name="Maturrano L."/>
            <person name="Brenig B."/>
            <person name="Azevedo V."/>
        </authorList>
    </citation>
    <scope>NUCLEOTIDE SEQUENCE</scope>
    <source>
        <strain evidence="2">CP3</strain>
    </source>
</reference>